<protein>
    <recommendedName>
        <fullName evidence="3">DUF2971 domain-containing protein</fullName>
    </recommendedName>
</protein>
<dbReference type="EMBL" id="DMAI01000397">
    <property type="protein sequence ID" value="HAE50599.1"/>
    <property type="molecule type" value="Genomic_DNA"/>
</dbReference>
<evidence type="ECO:0000313" key="1">
    <source>
        <dbReference type="EMBL" id="HAE50599.1"/>
    </source>
</evidence>
<dbReference type="InterPro" id="IPR021352">
    <property type="entry name" value="DUF2971"/>
</dbReference>
<reference evidence="1 2" key="1">
    <citation type="journal article" date="2018" name="Nat. Biotechnol.">
        <title>A standardized bacterial taxonomy based on genome phylogeny substantially revises the tree of life.</title>
        <authorList>
            <person name="Parks D.H."/>
            <person name="Chuvochina M."/>
            <person name="Waite D.W."/>
            <person name="Rinke C."/>
            <person name="Skarshewski A."/>
            <person name="Chaumeil P.A."/>
            <person name="Hugenholtz P."/>
        </authorList>
    </citation>
    <scope>NUCLEOTIDE SEQUENCE [LARGE SCALE GENOMIC DNA]</scope>
    <source>
        <strain evidence="1">UBA8739</strain>
    </source>
</reference>
<gene>
    <name evidence="1" type="ORF">DCK97_24605</name>
</gene>
<organism evidence="1 2">
    <name type="scientific">Tistrella mobilis</name>
    <dbReference type="NCBI Taxonomy" id="171437"/>
    <lineage>
        <taxon>Bacteria</taxon>
        <taxon>Pseudomonadati</taxon>
        <taxon>Pseudomonadota</taxon>
        <taxon>Alphaproteobacteria</taxon>
        <taxon>Geminicoccales</taxon>
        <taxon>Geminicoccaceae</taxon>
        <taxon>Tistrella</taxon>
    </lineage>
</organism>
<name>A0A3B9ITN8_9PROT</name>
<accession>A0A3B9ITN8</accession>
<evidence type="ECO:0000313" key="2">
    <source>
        <dbReference type="Proteomes" id="UP000257706"/>
    </source>
</evidence>
<dbReference type="Proteomes" id="UP000257706">
    <property type="component" value="Unassembled WGS sequence"/>
</dbReference>
<sequence length="299" mass="34659">MFVLGACIHMKTPKTLFKYVRTADAAINILRGRFKFTPPADLNDPFDLFPFVDEEEIFKSLEDQRRHGISECEFNFLKLQAKFLSRLDIDFPVPDNIEEYNRIIQNDAFDSPYITNFYQKIAKYIRSKVGVMSLSSRFDSLPMWAHYADLAQGFIVVLRDLSDIYNDETTGILDILKPVRYEKNPVGMSFNPSTQDRLFFSKHEDWAYEQEWRVLTDLKSCIPESGLSLKVFNPIHVEGIICGWRSPKEDVLRVSSEAESLPHKPNMMQARIVDGKFSHEHYGKSHTHSCSLCQDRNTN</sequence>
<dbReference type="Pfam" id="PF11185">
    <property type="entry name" value="DUF2971"/>
    <property type="match status" value="1"/>
</dbReference>
<dbReference type="AlphaFoldDB" id="A0A3B9ITN8"/>
<comment type="caution">
    <text evidence="1">The sequence shown here is derived from an EMBL/GenBank/DDBJ whole genome shotgun (WGS) entry which is preliminary data.</text>
</comment>
<proteinExistence type="predicted"/>
<dbReference type="RefSeq" id="WP_296715305.1">
    <property type="nucleotide sequence ID" value="NZ_CP121046.1"/>
</dbReference>
<evidence type="ECO:0008006" key="3">
    <source>
        <dbReference type="Google" id="ProtNLM"/>
    </source>
</evidence>